<evidence type="ECO:0000313" key="1">
    <source>
        <dbReference type="EMBL" id="ALC14898.1"/>
    </source>
</evidence>
<accession>A0A0M5IQT6</accession>
<name>A0A0M5IQT6_9BACT</name>
<dbReference type="Gene3D" id="2.30.110.10">
    <property type="entry name" value="Electron Transport, Fmn-binding Protein, Chain A"/>
    <property type="match status" value="1"/>
</dbReference>
<dbReference type="EMBL" id="CP010802">
    <property type="protein sequence ID" value="ALC14898.1"/>
    <property type="molecule type" value="Genomic_DNA"/>
</dbReference>
<dbReference type="Proteomes" id="UP000057158">
    <property type="component" value="Chromosome"/>
</dbReference>
<dbReference type="OrthoDB" id="5396728at2"/>
<organism evidence="1 2">
    <name type="scientific">Desulfuromonas soudanensis</name>
    <dbReference type="NCBI Taxonomy" id="1603606"/>
    <lineage>
        <taxon>Bacteria</taxon>
        <taxon>Pseudomonadati</taxon>
        <taxon>Thermodesulfobacteriota</taxon>
        <taxon>Desulfuromonadia</taxon>
        <taxon>Desulfuromonadales</taxon>
        <taxon>Desulfuromonadaceae</taxon>
        <taxon>Desulfuromonas</taxon>
    </lineage>
</organism>
<sequence length="133" mass="14806">MKLKDYFVQAKGIGVLSTADSAGKVDAAIYARPHVLEDGTIAFIMRDRLTHHNLTGNPSAAYLFIEEGHGYKGVRLFLNKVKEDTDPELIRELTRRCLSPEEDEARGPKFLVYFAVENVLPLIGSDKTEITLG</sequence>
<reference evidence="1 2" key="1">
    <citation type="submission" date="2015-07" db="EMBL/GenBank/DDBJ databases">
        <title>Isolation and Genomic Characterization of a Novel Halophilic Metal-Reducing Deltaproteobacterium from the Deep Subsurface.</title>
        <authorList>
            <person name="Badalamenti J.P."/>
            <person name="Summers Z.M."/>
            <person name="Gralnick J.A."/>
            <person name="Bond D.R."/>
        </authorList>
    </citation>
    <scope>NUCLEOTIDE SEQUENCE [LARGE SCALE GENOMIC DNA]</scope>
    <source>
        <strain evidence="1 2">WTL</strain>
    </source>
</reference>
<dbReference type="SUPFAM" id="SSF50475">
    <property type="entry name" value="FMN-binding split barrel"/>
    <property type="match status" value="1"/>
</dbReference>
<protein>
    <submittedName>
        <fullName evidence="1">Pyridoxamine 5'-phosphate oxidase</fullName>
    </submittedName>
</protein>
<keyword evidence="2" id="KW-1185">Reference proteome</keyword>
<dbReference type="KEGG" id="des:DSOUD_0097"/>
<proteinExistence type="predicted"/>
<dbReference type="InterPro" id="IPR012349">
    <property type="entry name" value="Split_barrel_FMN-bd"/>
</dbReference>
<dbReference type="RefSeq" id="WP_053549154.1">
    <property type="nucleotide sequence ID" value="NZ_CP010802.1"/>
</dbReference>
<dbReference type="STRING" id="1603606.DSOUD_0097"/>
<gene>
    <name evidence="1" type="ORF">DSOUD_0097</name>
</gene>
<evidence type="ECO:0000313" key="2">
    <source>
        <dbReference type="Proteomes" id="UP000057158"/>
    </source>
</evidence>
<dbReference type="PATRIC" id="fig|1603606.3.peg.110"/>
<dbReference type="AlphaFoldDB" id="A0A0M5IQT6"/>